<proteinExistence type="predicted"/>
<gene>
    <name evidence="1" type="ORF">BDM02DRAFT_3120364</name>
</gene>
<sequence length="85" mass="9409">MLSMLAVLTVLAVLIVFPVLIMFPVFSMLDVDGLRAVSAMRWSVTTSVPWDRTMSPMIPMMRTVVGSSRQKTQKTTGCDQGWLSS</sequence>
<accession>A0ACB6Z7M1</accession>
<dbReference type="EMBL" id="MU118094">
    <property type="protein sequence ID" value="KAF9645333.1"/>
    <property type="molecule type" value="Genomic_DNA"/>
</dbReference>
<dbReference type="Proteomes" id="UP000886501">
    <property type="component" value="Unassembled WGS sequence"/>
</dbReference>
<reference evidence="1" key="2">
    <citation type="journal article" date="2020" name="Nat. Commun.">
        <title>Large-scale genome sequencing of mycorrhizal fungi provides insights into the early evolution of symbiotic traits.</title>
        <authorList>
            <person name="Miyauchi S."/>
            <person name="Kiss E."/>
            <person name="Kuo A."/>
            <person name="Drula E."/>
            <person name="Kohler A."/>
            <person name="Sanchez-Garcia M."/>
            <person name="Morin E."/>
            <person name="Andreopoulos B."/>
            <person name="Barry K.W."/>
            <person name="Bonito G."/>
            <person name="Buee M."/>
            <person name="Carver A."/>
            <person name="Chen C."/>
            <person name="Cichocki N."/>
            <person name="Clum A."/>
            <person name="Culley D."/>
            <person name="Crous P.W."/>
            <person name="Fauchery L."/>
            <person name="Girlanda M."/>
            <person name="Hayes R.D."/>
            <person name="Keri Z."/>
            <person name="LaButti K."/>
            <person name="Lipzen A."/>
            <person name="Lombard V."/>
            <person name="Magnuson J."/>
            <person name="Maillard F."/>
            <person name="Murat C."/>
            <person name="Nolan M."/>
            <person name="Ohm R.A."/>
            <person name="Pangilinan J."/>
            <person name="Pereira M.F."/>
            <person name="Perotto S."/>
            <person name="Peter M."/>
            <person name="Pfister S."/>
            <person name="Riley R."/>
            <person name="Sitrit Y."/>
            <person name="Stielow J.B."/>
            <person name="Szollosi G."/>
            <person name="Zifcakova L."/>
            <person name="Stursova M."/>
            <person name="Spatafora J.W."/>
            <person name="Tedersoo L."/>
            <person name="Vaario L.M."/>
            <person name="Yamada A."/>
            <person name="Yan M."/>
            <person name="Wang P."/>
            <person name="Xu J."/>
            <person name="Bruns T."/>
            <person name="Baldrian P."/>
            <person name="Vilgalys R."/>
            <person name="Dunand C."/>
            <person name="Henrissat B."/>
            <person name="Grigoriev I.V."/>
            <person name="Hibbett D."/>
            <person name="Nagy L.G."/>
            <person name="Martin F.M."/>
        </authorList>
    </citation>
    <scope>NUCLEOTIDE SEQUENCE</scope>
    <source>
        <strain evidence="1">P2</strain>
    </source>
</reference>
<name>A0ACB6Z7M1_THEGA</name>
<reference evidence="1" key="1">
    <citation type="submission" date="2019-10" db="EMBL/GenBank/DDBJ databases">
        <authorList>
            <consortium name="DOE Joint Genome Institute"/>
            <person name="Kuo A."/>
            <person name="Miyauchi S."/>
            <person name="Kiss E."/>
            <person name="Drula E."/>
            <person name="Kohler A."/>
            <person name="Sanchez-Garcia M."/>
            <person name="Andreopoulos B."/>
            <person name="Barry K.W."/>
            <person name="Bonito G."/>
            <person name="Buee M."/>
            <person name="Carver A."/>
            <person name="Chen C."/>
            <person name="Cichocki N."/>
            <person name="Clum A."/>
            <person name="Culley D."/>
            <person name="Crous P.W."/>
            <person name="Fauchery L."/>
            <person name="Girlanda M."/>
            <person name="Hayes R."/>
            <person name="Keri Z."/>
            <person name="Labutti K."/>
            <person name="Lipzen A."/>
            <person name="Lombard V."/>
            <person name="Magnuson J."/>
            <person name="Maillard F."/>
            <person name="Morin E."/>
            <person name="Murat C."/>
            <person name="Nolan M."/>
            <person name="Ohm R."/>
            <person name="Pangilinan J."/>
            <person name="Pereira M."/>
            <person name="Perotto S."/>
            <person name="Peter M."/>
            <person name="Riley R."/>
            <person name="Sitrit Y."/>
            <person name="Stielow B."/>
            <person name="Szollosi G."/>
            <person name="Zifcakova L."/>
            <person name="Stursova M."/>
            <person name="Spatafora J.W."/>
            <person name="Tedersoo L."/>
            <person name="Vaario L.-M."/>
            <person name="Yamada A."/>
            <person name="Yan M."/>
            <person name="Wang P."/>
            <person name="Xu J."/>
            <person name="Bruns T."/>
            <person name="Baldrian P."/>
            <person name="Vilgalys R."/>
            <person name="Henrissat B."/>
            <person name="Grigoriev I.V."/>
            <person name="Hibbett D."/>
            <person name="Nagy L.G."/>
            <person name="Martin F.M."/>
        </authorList>
    </citation>
    <scope>NUCLEOTIDE SEQUENCE</scope>
    <source>
        <strain evidence="1">P2</strain>
    </source>
</reference>
<keyword evidence="2" id="KW-1185">Reference proteome</keyword>
<evidence type="ECO:0000313" key="1">
    <source>
        <dbReference type="EMBL" id="KAF9645333.1"/>
    </source>
</evidence>
<evidence type="ECO:0000313" key="2">
    <source>
        <dbReference type="Proteomes" id="UP000886501"/>
    </source>
</evidence>
<protein>
    <submittedName>
        <fullName evidence="1">Uncharacterized protein</fullName>
    </submittedName>
</protein>
<organism evidence="1 2">
    <name type="scientific">Thelephora ganbajun</name>
    <name type="common">Ganba fungus</name>
    <dbReference type="NCBI Taxonomy" id="370292"/>
    <lineage>
        <taxon>Eukaryota</taxon>
        <taxon>Fungi</taxon>
        <taxon>Dikarya</taxon>
        <taxon>Basidiomycota</taxon>
        <taxon>Agaricomycotina</taxon>
        <taxon>Agaricomycetes</taxon>
        <taxon>Thelephorales</taxon>
        <taxon>Thelephoraceae</taxon>
        <taxon>Thelephora</taxon>
    </lineage>
</organism>
<comment type="caution">
    <text evidence="1">The sequence shown here is derived from an EMBL/GenBank/DDBJ whole genome shotgun (WGS) entry which is preliminary data.</text>
</comment>